<keyword evidence="1" id="KW-0813">Transport</keyword>
<keyword evidence="5" id="KW-0249">Electron transport</keyword>
<dbReference type="PANTHER" id="PTHR42859">
    <property type="entry name" value="OXIDOREDUCTASE"/>
    <property type="match status" value="1"/>
</dbReference>
<keyword evidence="2" id="KW-0004">4Fe-4S</keyword>
<dbReference type="InterPro" id="IPR004494">
    <property type="entry name" value="MauM_NapG"/>
</dbReference>
<dbReference type="Gene3D" id="3.30.70.20">
    <property type="match status" value="2"/>
</dbReference>
<feature type="domain" description="4Fe-4S ferredoxin-type" evidence="8">
    <location>
        <begin position="53"/>
        <end position="85"/>
    </location>
</feature>
<keyword evidence="3" id="KW-0479">Metal-binding</keyword>
<dbReference type="CDD" id="cd16373">
    <property type="entry name" value="DMSOR_beta_like"/>
    <property type="match status" value="1"/>
</dbReference>
<dbReference type="eggNOG" id="COG0437">
    <property type="taxonomic scope" value="Bacteria"/>
</dbReference>
<dbReference type="GO" id="GO:0046872">
    <property type="term" value="F:metal ion binding"/>
    <property type="evidence" value="ECO:0007669"/>
    <property type="project" value="UniProtKB-KW"/>
</dbReference>
<keyword evidence="10" id="KW-1185">Reference proteome</keyword>
<dbReference type="HOGENOM" id="CLU_077329_0_0_0"/>
<gene>
    <name evidence="9" type="ordered locus">PERMA_0299</name>
</gene>
<reference evidence="9 10" key="1">
    <citation type="journal article" date="2009" name="J. Bacteriol.">
        <title>Complete and draft genome sequences of six members of the Aquificales.</title>
        <authorList>
            <person name="Reysenbach A.L."/>
            <person name="Hamamura N."/>
            <person name="Podar M."/>
            <person name="Griffiths E."/>
            <person name="Ferreira S."/>
            <person name="Hochstein R."/>
            <person name="Heidelberg J."/>
            <person name="Johnson J."/>
            <person name="Mead D."/>
            <person name="Pohorille A."/>
            <person name="Sarmiento M."/>
            <person name="Schweighofer K."/>
            <person name="Seshadri R."/>
            <person name="Voytek M.A."/>
        </authorList>
    </citation>
    <scope>NUCLEOTIDE SEQUENCE [LARGE SCALE GENOMIC DNA]</scope>
    <source>
        <strain evidence="10">DSM 14350 / EX-H1</strain>
    </source>
</reference>
<dbReference type="SUPFAM" id="SSF54862">
    <property type="entry name" value="4Fe-4S ferredoxins"/>
    <property type="match status" value="1"/>
</dbReference>
<dbReference type="NCBIfam" id="NF007012">
    <property type="entry name" value="PRK09476.1"/>
    <property type="match status" value="1"/>
</dbReference>
<dbReference type="InterPro" id="IPR050294">
    <property type="entry name" value="RnfB_subfamily"/>
</dbReference>
<evidence type="ECO:0000256" key="2">
    <source>
        <dbReference type="ARBA" id="ARBA00022485"/>
    </source>
</evidence>
<feature type="domain" description="4Fe-4S ferredoxin-type" evidence="8">
    <location>
        <begin position="103"/>
        <end position="136"/>
    </location>
</feature>
<dbReference type="NCBIfam" id="TIGR00397">
    <property type="entry name" value="mauM_napG"/>
    <property type="match status" value="1"/>
</dbReference>
<accession>C0QTS7</accession>
<evidence type="ECO:0000256" key="1">
    <source>
        <dbReference type="ARBA" id="ARBA00022448"/>
    </source>
</evidence>
<evidence type="ECO:0000256" key="7">
    <source>
        <dbReference type="ARBA" id="ARBA00023014"/>
    </source>
</evidence>
<name>C0QTS7_PERMH</name>
<protein>
    <submittedName>
        <fullName evidence="9">Periplasmic nitrate reductase, ferredoxin-type protein NapG</fullName>
    </submittedName>
</protein>
<dbReference type="PROSITE" id="PS51379">
    <property type="entry name" value="4FE4S_FER_2"/>
    <property type="match status" value="4"/>
</dbReference>
<organism evidence="9 10">
    <name type="scientific">Persephonella marina (strain DSM 14350 / EX-H1)</name>
    <dbReference type="NCBI Taxonomy" id="123214"/>
    <lineage>
        <taxon>Bacteria</taxon>
        <taxon>Pseudomonadati</taxon>
        <taxon>Aquificota</taxon>
        <taxon>Aquificia</taxon>
        <taxon>Aquificales</taxon>
        <taxon>Hydrogenothermaceae</taxon>
        <taxon>Persephonella</taxon>
    </lineage>
</organism>
<dbReference type="AlphaFoldDB" id="C0QTS7"/>
<feature type="domain" description="4Fe-4S ferredoxin-type" evidence="8">
    <location>
        <begin position="201"/>
        <end position="232"/>
    </location>
</feature>
<dbReference type="KEGG" id="pmx:PERMA_0299"/>
<keyword evidence="6" id="KW-0408">Iron</keyword>
<evidence type="ECO:0000256" key="4">
    <source>
        <dbReference type="ARBA" id="ARBA00022737"/>
    </source>
</evidence>
<dbReference type="STRING" id="123214.PERMA_0299"/>
<proteinExistence type="predicted"/>
<evidence type="ECO:0000256" key="6">
    <source>
        <dbReference type="ARBA" id="ARBA00023004"/>
    </source>
</evidence>
<dbReference type="PANTHER" id="PTHR42859:SF10">
    <property type="entry name" value="DIMETHYLSULFOXIDE REDUCTASE CHAIN B"/>
    <property type="match status" value="1"/>
</dbReference>
<evidence type="ECO:0000256" key="3">
    <source>
        <dbReference type="ARBA" id="ARBA00022723"/>
    </source>
</evidence>
<sequence>MSENNKTDSNVNKERRKFFIKTLQGIGLSILGGTVWGAYVSEAKTDPLVLRPPGALKEEDFLKTCIKCGLCVEACKNRDSNPDRTKSTATLRLASPGDHKPIGTPYFIPREIPCYMCEDIPCVPVCPTGALDVDSVSSIKNGKKVLDINKARMGVAVVDEEHCIAFWGIQCDACYRACPLIDEAIKLEYRRNPRTGKHAFLLPVVYSDVCTGCGLCEKACVTEKAAIYVLPREIALGKVGKHYIKGWEKKDEERLKGAKGIETTRTERSKLSPEEYLNIEDLLDEE</sequence>
<dbReference type="InterPro" id="IPR017896">
    <property type="entry name" value="4Fe4S_Fe-S-bd"/>
</dbReference>
<dbReference type="GO" id="GO:0051539">
    <property type="term" value="F:4 iron, 4 sulfur cluster binding"/>
    <property type="evidence" value="ECO:0007669"/>
    <property type="project" value="UniProtKB-KW"/>
</dbReference>
<dbReference type="Proteomes" id="UP000001366">
    <property type="component" value="Chromosome"/>
</dbReference>
<keyword evidence="7" id="KW-0411">Iron-sulfur</keyword>
<evidence type="ECO:0000256" key="5">
    <source>
        <dbReference type="ARBA" id="ARBA00022982"/>
    </source>
</evidence>
<dbReference type="RefSeq" id="WP_012676233.1">
    <property type="nucleotide sequence ID" value="NC_012440.1"/>
</dbReference>
<evidence type="ECO:0000259" key="8">
    <source>
        <dbReference type="PROSITE" id="PS51379"/>
    </source>
</evidence>
<feature type="domain" description="4Fe-4S ferredoxin-type" evidence="8">
    <location>
        <begin position="154"/>
        <end position="190"/>
    </location>
</feature>
<evidence type="ECO:0000313" key="9">
    <source>
        <dbReference type="EMBL" id="ACO03995.1"/>
    </source>
</evidence>
<dbReference type="EMBL" id="CP001230">
    <property type="protein sequence ID" value="ACO03995.1"/>
    <property type="molecule type" value="Genomic_DNA"/>
</dbReference>
<dbReference type="PaxDb" id="123214-PERMA_0299"/>
<keyword evidence="4" id="KW-0677">Repeat</keyword>
<dbReference type="Pfam" id="PF12838">
    <property type="entry name" value="Fer4_7"/>
    <property type="match status" value="2"/>
</dbReference>
<evidence type="ECO:0000313" key="10">
    <source>
        <dbReference type="Proteomes" id="UP000001366"/>
    </source>
</evidence>
<dbReference type="OrthoDB" id="9810688at2"/>